<reference evidence="7" key="2">
    <citation type="submission" date="2019-02" db="EMBL/GenBank/DDBJ databases">
        <title>Granulicella sibirica sp. nov., a psychrotolerant acidobacterium isolated from an organic soil layer in forested tundra, West Siberia.</title>
        <authorList>
            <person name="Oshkin I.Y."/>
            <person name="Kulichevskaya I.S."/>
            <person name="Rijpstra W.I.C."/>
            <person name="Sinninghe Damste J.S."/>
            <person name="Rakitin A.L."/>
            <person name="Ravin N.V."/>
            <person name="Dedysh S.N."/>
        </authorList>
    </citation>
    <scope>NUCLEOTIDE SEQUENCE [LARGE SCALE GENOMIC DNA]</scope>
    <source>
        <strain evidence="7">AF10</strain>
    </source>
</reference>
<evidence type="ECO:0000256" key="2">
    <source>
        <dbReference type="ARBA" id="ARBA00022801"/>
    </source>
</evidence>
<dbReference type="OrthoDB" id="9805159at2"/>
<dbReference type="AlphaFoldDB" id="A0A4Q0SVU4"/>
<comment type="caution">
    <text evidence="6">The sequence shown here is derived from an EMBL/GenBank/DDBJ whole genome shotgun (WGS) entry which is preliminary data.</text>
</comment>
<dbReference type="CDD" id="cd11331">
    <property type="entry name" value="AmyAc_OligoGlu_like"/>
    <property type="match status" value="1"/>
</dbReference>
<dbReference type="PANTHER" id="PTHR10357:SF179">
    <property type="entry name" value="NEUTRAL AND BASIC AMINO ACID TRANSPORT PROTEIN RBAT"/>
    <property type="match status" value="1"/>
</dbReference>
<reference evidence="6 7" key="1">
    <citation type="submission" date="2018-11" db="EMBL/GenBank/DDBJ databases">
        <authorList>
            <person name="Mardanov A.V."/>
            <person name="Ravin N.V."/>
            <person name="Dedysh S.N."/>
        </authorList>
    </citation>
    <scope>NUCLEOTIDE SEQUENCE [LARGE SCALE GENOMIC DNA]</scope>
    <source>
        <strain evidence="6 7">AF10</strain>
    </source>
</reference>
<dbReference type="SMART" id="SM00642">
    <property type="entry name" value="Aamy"/>
    <property type="match status" value="1"/>
</dbReference>
<accession>A0A4Q0SVU4</accession>
<dbReference type="InterPro" id="IPR006047">
    <property type="entry name" value="GH13_cat_dom"/>
</dbReference>
<evidence type="ECO:0000259" key="5">
    <source>
        <dbReference type="SMART" id="SM00642"/>
    </source>
</evidence>
<dbReference type="GO" id="GO:0004556">
    <property type="term" value="F:alpha-amylase activity"/>
    <property type="evidence" value="ECO:0007669"/>
    <property type="project" value="TreeGrafter"/>
</dbReference>
<dbReference type="InterPro" id="IPR045857">
    <property type="entry name" value="O16G_dom_2"/>
</dbReference>
<gene>
    <name evidence="6" type="ORF">GRAN_3625</name>
</gene>
<dbReference type="Gene3D" id="3.90.400.10">
    <property type="entry name" value="Oligo-1,6-glucosidase, Domain 2"/>
    <property type="match status" value="1"/>
</dbReference>
<proteinExistence type="inferred from homology"/>
<dbReference type="Pfam" id="PF00128">
    <property type="entry name" value="Alpha-amylase"/>
    <property type="match status" value="1"/>
</dbReference>
<keyword evidence="2" id="KW-0378">Hydrolase</keyword>
<organism evidence="6 7">
    <name type="scientific">Granulicella sibirica</name>
    <dbReference type="NCBI Taxonomy" id="2479048"/>
    <lineage>
        <taxon>Bacteria</taxon>
        <taxon>Pseudomonadati</taxon>
        <taxon>Acidobacteriota</taxon>
        <taxon>Terriglobia</taxon>
        <taxon>Terriglobales</taxon>
        <taxon>Acidobacteriaceae</taxon>
        <taxon>Granulicella</taxon>
    </lineage>
</organism>
<name>A0A4Q0SVU4_9BACT</name>
<sequence length="558" mass="63107">MSDTVRLWWQDGVIYQVYPRSFQDSNGDGVGDLAGILQRLDYLEGLGVDAVWISPFYPSPMADFGYDVANYTDVDPLFGTLEDFDRLIDGIHDRGMKLILDFVPNHTSDQHAWFLDSRKALKSKKRDWYLWRDPAPATGENSGPPETRPPNNWMSHFGGPAWTWDEKTKQFYCHSFLKEQPDLNWHNPEVRAAMYDAMRFWLERGKGKRGVDGFRMDVLWLLIKDAEFRDNPPNPEWHPGDSSLWSVLPTYTADQPETHVIVNEMRAILDTYAGTPQKPTPRVLIGEIYLPLPELVKYYGEPGPGKAGLAGAQMPFNFQLIQTPWSASGIAQLIQQYEGLLPAGAWPNWVLGNHDQSRVASRIGIYQARVAQMLLLTLRGTPTMYYGEEIGMPNGDIAPDQVKDPAEKNQPGIGQGRDPERTPMLWDQTPNAGFTTGSPWLPIHPNYKGLTVEAQQRDARSILSLSKKLLHLRNVTPALHEGDVSDVFSQGYILSYRRNLGTERLQIILNLSGTNQSAWTPGGRVIVSTNPWRPTDITSHLWGDFEIWPNEGLIVELD</sequence>
<keyword evidence="3" id="KW-0326">Glycosidase</keyword>
<dbReference type="GO" id="GO:0009313">
    <property type="term" value="P:oligosaccharide catabolic process"/>
    <property type="evidence" value="ECO:0007669"/>
    <property type="project" value="TreeGrafter"/>
</dbReference>
<feature type="region of interest" description="Disordered" evidence="4">
    <location>
        <begin position="399"/>
        <end position="423"/>
    </location>
</feature>
<comment type="similarity">
    <text evidence="1">Belongs to the glycosyl hydrolase 13 family.</text>
</comment>
<protein>
    <submittedName>
        <fullName evidence="6">Maltodextrin glucosidase</fullName>
    </submittedName>
</protein>
<evidence type="ECO:0000256" key="4">
    <source>
        <dbReference type="SAM" id="MobiDB-lite"/>
    </source>
</evidence>
<evidence type="ECO:0000256" key="1">
    <source>
        <dbReference type="ARBA" id="ARBA00008061"/>
    </source>
</evidence>
<evidence type="ECO:0000313" key="7">
    <source>
        <dbReference type="Proteomes" id="UP000289437"/>
    </source>
</evidence>
<dbReference type="Proteomes" id="UP000289437">
    <property type="component" value="Unassembled WGS sequence"/>
</dbReference>
<dbReference type="RefSeq" id="WP_128914295.1">
    <property type="nucleotide sequence ID" value="NZ_RDSM01000003.1"/>
</dbReference>
<dbReference type="InterPro" id="IPR017853">
    <property type="entry name" value="GH"/>
</dbReference>
<dbReference type="EMBL" id="RDSM01000003">
    <property type="protein sequence ID" value="RXH54522.1"/>
    <property type="molecule type" value="Genomic_DNA"/>
</dbReference>
<evidence type="ECO:0000313" key="6">
    <source>
        <dbReference type="EMBL" id="RXH54522.1"/>
    </source>
</evidence>
<evidence type="ECO:0000256" key="3">
    <source>
        <dbReference type="ARBA" id="ARBA00023295"/>
    </source>
</evidence>
<dbReference type="PANTHER" id="PTHR10357">
    <property type="entry name" value="ALPHA-AMYLASE FAMILY MEMBER"/>
    <property type="match status" value="1"/>
</dbReference>
<dbReference type="Gene3D" id="3.20.20.80">
    <property type="entry name" value="Glycosidases"/>
    <property type="match status" value="1"/>
</dbReference>
<dbReference type="FunFam" id="3.90.400.10:FF:000002">
    <property type="entry name" value="Sucrose isomerase"/>
    <property type="match status" value="1"/>
</dbReference>
<keyword evidence="7" id="KW-1185">Reference proteome</keyword>
<feature type="domain" description="Glycosyl hydrolase family 13 catalytic" evidence="5">
    <location>
        <begin position="16"/>
        <end position="421"/>
    </location>
</feature>
<dbReference type="SUPFAM" id="SSF51445">
    <property type="entry name" value="(Trans)glycosidases"/>
    <property type="match status" value="1"/>
</dbReference>